<proteinExistence type="predicted"/>
<gene>
    <name evidence="1" type="ORF">LVIROSA_LOCUS24152</name>
</gene>
<name>A0AAU9NJ58_9ASTR</name>
<comment type="caution">
    <text evidence="1">The sequence shown here is derived from an EMBL/GenBank/DDBJ whole genome shotgun (WGS) entry which is preliminary data.</text>
</comment>
<evidence type="ECO:0000313" key="2">
    <source>
        <dbReference type="Proteomes" id="UP001157418"/>
    </source>
</evidence>
<evidence type="ECO:0000313" key="1">
    <source>
        <dbReference type="EMBL" id="CAH1437860.1"/>
    </source>
</evidence>
<organism evidence="1 2">
    <name type="scientific">Lactuca virosa</name>
    <dbReference type="NCBI Taxonomy" id="75947"/>
    <lineage>
        <taxon>Eukaryota</taxon>
        <taxon>Viridiplantae</taxon>
        <taxon>Streptophyta</taxon>
        <taxon>Embryophyta</taxon>
        <taxon>Tracheophyta</taxon>
        <taxon>Spermatophyta</taxon>
        <taxon>Magnoliopsida</taxon>
        <taxon>eudicotyledons</taxon>
        <taxon>Gunneridae</taxon>
        <taxon>Pentapetalae</taxon>
        <taxon>asterids</taxon>
        <taxon>campanulids</taxon>
        <taxon>Asterales</taxon>
        <taxon>Asteraceae</taxon>
        <taxon>Cichorioideae</taxon>
        <taxon>Cichorieae</taxon>
        <taxon>Lactucinae</taxon>
        <taxon>Lactuca</taxon>
    </lineage>
</organism>
<dbReference type="AlphaFoldDB" id="A0AAU9NJ58"/>
<protein>
    <submittedName>
        <fullName evidence="1">Uncharacterized protein</fullName>
    </submittedName>
</protein>
<reference evidence="1 2" key="1">
    <citation type="submission" date="2022-01" db="EMBL/GenBank/DDBJ databases">
        <authorList>
            <person name="Xiong W."/>
            <person name="Schranz E."/>
        </authorList>
    </citation>
    <scope>NUCLEOTIDE SEQUENCE [LARGE SCALE GENOMIC DNA]</scope>
</reference>
<accession>A0AAU9NJ58</accession>
<dbReference type="Proteomes" id="UP001157418">
    <property type="component" value="Unassembled WGS sequence"/>
</dbReference>
<sequence length="153" mass="16904">MAASSETPSVAKQTASTVMLNIKPNQNLALDLDSSKYVDSLNSMVERLRYSPLAQALTMAESVPLVHLSKAFSTTNYKQSEVMITFEIDSHKTSISKSRFCRLLGFTATDDLVNPETISSSAIIEMFCHTPKPEWRKRSGVDDFMCSITTIAS</sequence>
<keyword evidence="2" id="KW-1185">Reference proteome</keyword>
<dbReference type="EMBL" id="CAKMRJ010004445">
    <property type="protein sequence ID" value="CAH1437860.1"/>
    <property type="molecule type" value="Genomic_DNA"/>
</dbReference>